<dbReference type="AlphaFoldDB" id="X0X3L0"/>
<feature type="non-terminal residue" evidence="1">
    <location>
        <position position="1"/>
    </location>
</feature>
<comment type="caution">
    <text evidence="1">The sequence shown here is derived from an EMBL/GenBank/DDBJ whole genome shotgun (WGS) entry which is preliminary data.</text>
</comment>
<dbReference type="EMBL" id="BARS01035529">
    <property type="protein sequence ID" value="GAG19586.1"/>
    <property type="molecule type" value="Genomic_DNA"/>
</dbReference>
<evidence type="ECO:0008006" key="2">
    <source>
        <dbReference type="Google" id="ProtNLM"/>
    </source>
</evidence>
<sequence length="244" mass="27330">EPGPQPSTIIETPFEPGLNVLGVLRLDDEPGSSFFYIERAYRYQELDTLEWDESFIPVITDAKVQVQGMDMDDTTTYIFTHDTELDSIRGQVYTDSGFTPVAGEQYALTIEHLDFPSLTDTTIVPDRPAIHSAPVVIDQTVYFELVTTTDTYLYDVYLISASDSIRYRFVNYEGDGELPIYFNTATGPGDTLAIHIYGYDANLAEYLTSVITLKPQTYLELMTTVTGGYGVFGSVNVAKMRLTR</sequence>
<evidence type="ECO:0000313" key="1">
    <source>
        <dbReference type="EMBL" id="GAG19586.1"/>
    </source>
</evidence>
<accession>X0X3L0</accession>
<reference evidence="1" key="1">
    <citation type="journal article" date="2014" name="Front. Microbiol.">
        <title>High frequency of phylogenetically diverse reductive dehalogenase-homologous genes in deep subseafloor sedimentary metagenomes.</title>
        <authorList>
            <person name="Kawai M."/>
            <person name="Futagami T."/>
            <person name="Toyoda A."/>
            <person name="Takaki Y."/>
            <person name="Nishi S."/>
            <person name="Hori S."/>
            <person name="Arai W."/>
            <person name="Tsubouchi T."/>
            <person name="Morono Y."/>
            <person name="Uchiyama I."/>
            <person name="Ito T."/>
            <person name="Fujiyama A."/>
            <person name="Inagaki F."/>
            <person name="Takami H."/>
        </authorList>
    </citation>
    <scope>NUCLEOTIDE SEQUENCE</scope>
    <source>
        <strain evidence="1">Expedition CK06-06</strain>
    </source>
</reference>
<protein>
    <recommendedName>
        <fullName evidence="2">DUF4249 family protein</fullName>
    </recommendedName>
</protein>
<gene>
    <name evidence="1" type="ORF">S01H1_54734</name>
</gene>
<proteinExistence type="predicted"/>
<name>X0X3L0_9ZZZZ</name>
<organism evidence="1">
    <name type="scientific">marine sediment metagenome</name>
    <dbReference type="NCBI Taxonomy" id="412755"/>
    <lineage>
        <taxon>unclassified sequences</taxon>
        <taxon>metagenomes</taxon>
        <taxon>ecological metagenomes</taxon>
    </lineage>
</organism>